<evidence type="ECO:0000256" key="7">
    <source>
        <dbReference type="RuleBase" id="RU000461"/>
    </source>
</evidence>
<dbReference type="EMBL" id="QUMQ01000001">
    <property type="protein sequence ID" value="REF98879.1"/>
    <property type="molecule type" value="Genomic_DNA"/>
</dbReference>
<dbReference type="InterPro" id="IPR017972">
    <property type="entry name" value="Cyt_P450_CS"/>
</dbReference>
<evidence type="ECO:0000256" key="5">
    <source>
        <dbReference type="ARBA" id="ARBA00023004"/>
    </source>
</evidence>
<evidence type="ECO:0000256" key="2">
    <source>
        <dbReference type="ARBA" id="ARBA00022617"/>
    </source>
</evidence>
<dbReference type="InterPro" id="IPR002397">
    <property type="entry name" value="Cyt_P450_B"/>
</dbReference>
<dbReference type="AlphaFoldDB" id="A0A3D9ZPS9"/>
<dbReference type="PROSITE" id="PS00086">
    <property type="entry name" value="CYTOCHROME_P450"/>
    <property type="match status" value="1"/>
</dbReference>
<comment type="similarity">
    <text evidence="1 7">Belongs to the cytochrome P450 family.</text>
</comment>
<dbReference type="InterPro" id="IPR001128">
    <property type="entry name" value="Cyt_P450"/>
</dbReference>
<evidence type="ECO:0000256" key="8">
    <source>
        <dbReference type="SAM" id="MobiDB-lite"/>
    </source>
</evidence>
<dbReference type="GO" id="GO:0016705">
    <property type="term" value="F:oxidoreductase activity, acting on paired donors, with incorporation or reduction of molecular oxygen"/>
    <property type="evidence" value="ECO:0007669"/>
    <property type="project" value="InterPro"/>
</dbReference>
<proteinExistence type="inferred from homology"/>
<evidence type="ECO:0000256" key="3">
    <source>
        <dbReference type="ARBA" id="ARBA00022723"/>
    </source>
</evidence>
<dbReference type="InterPro" id="IPR036396">
    <property type="entry name" value="Cyt_P450_sf"/>
</dbReference>
<dbReference type="PRINTS" id="PR00359">
    <property type="entry name" value="BP450"/>
</dbReference>
<dbReference type="RefSeq" id="WP_170215949.1">
    <property type="nucleotide sequence ID" value="NZ_BONB01000004.1"/>
</dbReference>
<dbReference type="GO" id="GO:0004497">
    <property type="term" value="F:monooxygenase activity"/>
    <property type="evidence" value="ECO:0007669"/>
    <property type="project" value="UniProtKB-KW"/>
</dbReference>
<keyword evidence="10" id="KW-1185">Reference proteome</keyword>
<evidence type="ECO:0000256" key="1">
    <source>
        <dbReference type="ARBA" id="ARBA00010617"/>
    </source>
</evidence>
<dbReference type="PANTHER" id="PTHR46696">
    <property type="entry name" value="P450, PUTATIVE (EUROFUNG)-RELATED"/>
    <property type="match status" value="1"/>
</dbReference>
<keyword evidence="5 7" id="KW-0408">Iron</keyword>
<organism evidence="9 10">
    <name type="scientific">Asanoa ferruginea</name>
    <dbReference type="NCBI Taxonomy" id="53367"/>
    <lineage>
        <taxon>Bacteria</taxon>
        <taxon>Bacillati</taxon>
        <taxon>Actinomycetota</taxon>
        <taxon>Actinomycetes</taxon>
        <taxon>Micromonosporales</taxon>
        <taxon>Micromonosporaceae</taxon>
        <taxon>Asanoa</taxon>
    </lineage>
</organism>
<keyword evidence="3 7" id="KW-0479">Metal-binding</keyword>
<evidence type="ECO:0000313" key="10">
    <source>
        <dbReference type="Proteomes" id="UP000256913"/>
    </source>
</evidence>
<reference evidence="9 10" key="1">
    <citation type="submission" date="2018-08" db="EMBL/GenBank/DDBJ databases">
        <title>Sequencing the genomes of 1000 actinobacteria strains.</title>
        <authorList>
            <person name="Klenk H.-P."/>
        </authorList>
    </citation>
    <scope>NUCLEOTIDE SEQUENCE [LARGE SCALE GENOMIC DNA]</scope>
    <source>
        <strain evidence="9 10">DSM 44099</strain>
    </source>
</reference>
<accession>A0A3D9ZPS9</accession>
<keyword evidence="4 7" id="KW-0560">Oxidoreductase</keyword>
<dbReference type="Pfam" id="PF00067">
    <property type="entry name" value="p450"/>
    <property type="match status" value="1"/>
</dbReference>
<sequence length="411" mass="44531">MTIHEGAELDITSAEYAADPYWHYRKLREQAAAHWIGPAGSDRWVLVTRCELGRQVLADGRFSKHLPGKYTATSTAGGEGRSMLGSDPPAHTRLRATVSSTFSGRAIAARRPRIARISEELVDAMVARLDPPGAGVAELRHEYALPFAFTVLSEIIGIPDDRRDDFHAWTVRMLSPAPTEAERTAQATAVDNIRAYVRERVAVEARERGTVDDTAPLLRALAIDASENALTDGEIVTMITLILAAGYEGAANMILNGMAAFLVHEDQWKLLTSTPSMADAAVREALRYDCPVQRATLRVATEDVRFGDVTFEAGTLVGVSLAAANHDPEAFADAEAFDIGRPPAPNMAFSHGIHRCLGASLATTEGAVAFRHLATRLPDLRLHPAAGPIRWCRTGFLRGPEEIRVVRGDAG</sequence>
<keyword evidence="2 7" id="KW-0349">Heme</keyword>
<evidence type="ECO:0000313" key="9">
    <source>
        <dbReference type="EMBL" id="REF98879.1"/>
    </source>
</evidence>
<gene>
    <name evidence="9" type="ORF">DFJ67_4904</name>
</gene>
<evidence type="ECO:0000256" key="6">
    <source>
        <dbReference type="ARBA" id="ARBA00023033"/>
    </source>
</evidence>
<protein>
    <submittedName>
        <fullName evidence="9">Cytochrome P450</fullName>
    </submittedName>
</protein>
<feature type="region of interest" description="Disordered" evidence="8">
    <location>
        <begin position="71"/>
        <end position="90"/>
    </location>
</feature>
<comment type="caution">
    <text evidence="9">The sequence shown here is derived from an EMBL/GenBank/DDBJ whole genome shotgun (WGS) entry which is preliminary data.</text>
</comment>
<dbReference type="Proteomes" id="UP000256913">
    <property type="component" value="Unassembled WGS sequence"/>
</dbReference>
<name>A0A3D9ZPS9_9ACTN</name>
<dbReference type="SUPFAM" id="SSF48264">
    <property type="entry name" value="Cytochrome P450"/>
    <property type="match status" value="1"/>
</dbReference>
<dbReference type="GO" id="GO:0005506">
    <property type="term" value="F:iron ion binding"/>
    <property type="evidence" value="ECO:0007669"/>
    <property type="project" value="InterPro"/>
</dbReference>
<keyword evidence="6 7" id="KW-0503">Monooxygenase</keyword>
<dbReference type="GO" id="GO:0017000">
    <property type="term" value="P:antibiotic biosynthetic process"/>
    <property type="evidence" value="ECO:0007669"/>
    <property type="project" value="UniProtKB-ARBA"/>
</dbReference>
<dbReference type="PANTHER" id="PTHR46696:SF1">
    <property type="entry name" value="CYTOCHROME P450 YJIB-RELATED"/>
    <property type="match status" value="1"/>
</dbReference>
<dbReference type="Gene3D" id="1.10.630.10">
    <property type="entry name" value="Cytochrome P450"/>
    <property type="match status" value="1"/>
</dbReference>
<dbReference type="FunFam" id="1.10.630.10:FF:000018">
    <property type="entry name" value="Cytochrome P450 monooxygenase"/>
    <property type="match status" value="1"/>
</dbReference>
<dbReference type="GO" id="GO:0020037">
    <property type="term" value="F:heme binding"/>
    <property type="evidence" value="ECO:0007669"/>
    <property type="project" value="InterPro"/>
</dbReference>
<evidence type="ECO:0000256" key="4">
    <source>
        <dbReference type="ARBA" id="ARBA00023002"/>
    </source>
</evidence>